<dbReference type="KEGG" id="rbc:BN938_2658"/>
<protein>
    <submittedName>
        <fullName evidence="1">Uncharacterized protein</fullName>
    </submittedName>
</protein>
<dbReference type="EMBL" id="HG934468">
    <property type="protein sequence ID" value="CDN32728.1"/>
    <property type="molecule type" value="Genomic_DNA"/>
</dbReference>
<dbReference type="Proteomes" id="UP000027616">
    <property type="component" value="Chromosome I"/>
</dbReference>
<gene>
    <name evidence="1" type="ORF">BN938_2658</name>
</gene>
<proteinExistence type="predicted"/>
<keyword evidence="2" id="KW-1185">Reference proteome</keyword>
<sequence>MFHKVARSCNSMALDAYVWFSSYKEIFNDKLLFLAGR</sequence>
<dbReference type="HOGENOM" id="CLU_3346058_0_0_10"/>
<evidence type="ECO:0000313" key="2">
    <source>
        <dbReference type="Proteomes" id="UP000027616"/>
    </source>
</evidence>
<evidence type="ECO:0000313" key="1">
    <source>
        <dbReference type="EMBL" id="CDN32728.1"/>
    </source>
</evidence>
<reference evidence="1 2" key="1">
    <citation type="journal article" date="2015" name="Genome Announc.">
        <title>Complete Genome Sequence of the Novel Leech Symbiont Mucinivorans hirudinis M3T.</title>
        <authorList>
            <person name="Nelson M.C."/>
            <person name="Bomar L."/>
            <person name="Graf J."/>
        </authorList>
    </citation>
    <scope>NUCLEOTIDE SEQUENCE [LARGE SCALE GENOMIC DNA]</scope>
    <source>
        <strain evidence="2">M3</strain>
    </source>
</reference>
<accession>A0A060RE26</accession>
<dbReference type="AlphaFoldDB" id="A0A060RE26"/>
<name>A0A060RE26_9BACT</name>
<organism evidence="1 2">
    <name type="scientific">Mucinivorans hirudinis</name>
    <dbReference type="NCBI Taxonomy" id="1433126"/>
    <lineage>
        <taxon>Bacteria</taxon>
        <taxon>Pseudomonadati</taxon>
        <taxon>Bacteroidota</taxon>
        <taxon>Bacteroidia</taxon>
        <taxon>Bacteroidales</taxon>
        <taxon>Rikenellaceae</taxon>
        <taxon>Mucinivorans</taxon>
    </lineage>
</organism>